<dbReference type="Proteomes" id="UP000002051">
    <property type="component" value="Chromosome 2"/>
</dbReference>
<evidence type="ECO:0000313" key="3">
    <source>
        <dbReference type="Proteomes" id="UP000002051"/>
    </source>
</evidence>
<name>A0A072V672_MEDTR</name>
<reference evidence="1 3" key="2">
    <citation type="journal article" date="2014" name="BMC Genomics">
        <title>An improved genome release (version Mt4.0) for the model legume Medicago truncatula.</title>
        <authorList>
            <person name="Tang H."/>
            <person name="Krishnakumar V."/>
            <person name="Bidwell S."/>
            <person name="Rosen B."/>
            <person name="Chan A."/>
            <person name="Zhou S."/>
            <person name="Gentzbittel L."/>
            <person name="Childs K.L."/>
            <person name="Yandell M."/>
            <person name="Gundlach H."/>
            <person name="Mayer K.F."/>
            <person name="Schwartz D.C."/>
            <person name="Town C.D."/>
        </authorList>
    </citation>
    <scope>GENOME REANNOTATION</scope>
    <source>
        <strain evidence="1">A17</strain>
        <strain evidence="2 3">cv. Jemalong A17</strain>
    </source>
</reference>
<dbReference type="AlphaFoldDB" id="A0A072V672"/>
<dbReference type="HOGENOM" id="CLU_1231483_0_0_1"/>
<accession>A0A072V672</accession>
<reference evidence="1 3" key="1">
    <citation type="journal article" date="2011" name="Nature">
        <title>The Medicago genome provides insight into the evolution of rhizobial symbioses.</title>
        <authorList>
            <person name="Young N.D."/>
            <person name="Debelle F."/>
            <person name="Oldroyd G.E."/>
            <person name="Geurts R."/>
            <person name="Cannon S.B."/>
            <person name="Udvardi M.K."/>
            <person name="Benedito V.A."/>
            <person name="Mayer K.F."/>
            <person name="Gouzy J."/>
            <person name="Schoof H."/>
            <person name="Van de Peer Y."/>
            <person name="Proost S."/>
            <person name="Cook D.R."/>
            <person name="Meyers B.C."/>
            <person name="Spannagl M."/>
            <person name="Cheung F."/>
            <person name="De Mita S."/>
            <person name="Krishnakumar V."/>
            <person name="Gundlach H."/>
            <person name="Zhou S."/>
            <person name="Mudge J."/>
            <person name="Bharti A.K."/>
            <person name="Murray J.D."/>
            <person name="Naoumkina M.A."/>
            <person name="Rosen B."/>
            <person name="Silverstein K.A."/>
            <person name="Tang H."/>
            <person name="Rombauts S."/>
            <person name="Zhao P.X."/>
            <person name="Zhou P."/>
            <person name="Barbe V."/>
            <person name="Bardou P."/>
            <person name="Bechner M."/>
            <person name="Bellec A."/>
            <person name="Berger A."/>
            <person name="Berges H."/>
            <person name="Bidwell S."/>
            <person name="Bisseling T."/>
            <person name="Choisne N."/>
            <person name="Couloux A."/>
            <person name="Denny R."/>
            <person name="Deshpande S."/>
            <person name="Dai X."/>
            <person name="Doyle J.J."/>
            <person name="Dudez A.M."/>
            <person name="Farmer A.D."/>
            <person name="Fouteau S."/>
            <person name="Franken C."/>
            <person name="Gibelin C."/>
            <person name="Gish J."/>
            <person name="Goldstein S."/>
            <person name="Gonzalez A.J."/>
            <person name="Green P.J."/>
            <person name="Hallab A."/>
            <person name="Hartog M."/>
            <person name="Hua A."/>
            <person name="Humphray S.J."/>
            <person name="Jeong D.H."/>
            <person name="Jing Y."/>
            <person name="Jocker A."/>
            <person name="Kenton S.M."/>
            <person name="Kim D.J."/>
            <person name="Klee K."/>
            <person name="Lai H."/>
            <person name="Lang C."/>
            <person name="Lin S."/>
            <person name="Macmil S.L."/>
            <person name="Magdelenat G."/>
            <person name="Matthews L."/>
            <person name="McCorrison J."/>
            <person name="Monaghan E.L."/>
            <person name="Mun J.H."/>
            <person name="Najar F.Z."/>
            <person name="Nicholson C."/>
            <person name="Noirot C."/>
            <person name="O'Bleness M."/>
            <person name="Paule C.R."/>
            <person name="Poulain J."/>
            <person name="Prion F."/>
            <person name="Qin B."/>
            <person name="Qu C."/>
            <person name="Retzel E.F."/>
            <person name="Riddle C."/>
            <person name="Sallet E."/>
            <person name="Samain S."/>
            <person name="Samson N."/>
            <person name="Sanders I."/>
            <person name="Saurat O."/>
            <person name="Scarpelli C."/>
            <person name="Schiex T."/>
            <person name="Segurens B."/>
            <person name="Severin A.J."/>
            <person name="Sherrier D.J."/>
            <person name="Shi R."/>
            <person name="Sims S."/>
            <person name="Singer S.R."/>
            <person name="Sinharoy S."/>
            <person name="Sterck L."/>
            <person name="Viollet A."/>
            <person name="Wang B.B."/>
            <person name="Wang K."/>
            <person name="Wang M."/>
            <person name="Wang X."/>
            <person name="Warfsmann J."/>
            <person name="Weissenbach J."/>
            <person name="White D.D."/>
            <person name="White J.D."/>
            <person name="Wiley G.B."/>
            <person name="Wincker P."/>
            <person name="Xing Y."/>
            <person name="Yang L."/>
            <person name="Yao Z."/>
            <person name="Ying F."/>
            <person name="Zhai J."/>
            <person name="Zhou L."/>
            <person name="Zuber A."/>
            <person name="Denarie J."/>
            <person name="Dixon R.A."/>
            <person name="May G.D."/>
            <person name="Schwartz D.C."/>
            <person name="Rogers J."/>
            <person name="Quetier F."/>
            <person name="Town C.D."/>
            <person name="Roe B.A."/>
        </authorList>
    </citation>
    <scope>NUCLEOTIDE SEQUENCE [LARGE SCALE GENOMIC DNA]</scope>
    <source>
        <strain evidence="1">A17</strain>
        <strain evidence="2 3">cv. Jemalong A17</strain>
    </source>
</reference>
<gene>
    <name evidence="1" type="ordered locus">MTR_2g032040</name>
</gene>
<keyword evidence="3" id="KW-1185">Reference proteome</keyword>
<dbReference type="EnsemblPlants" id="KEH37126">
    <property type="protein sequence ID" value="KEH37126"/>
    <property type="gene ID" value="MTR_2g032040"/>
</dbReference>
<organism evidence="1 3">
    <name type="scientific">Medicago truncatula</name>
    <name type="common">Barrel medic</name>
    <name type="synonym">Medicago tribuloides</name>
    <dbReference type="NCBI Taxonomy" id="3880"/>
    <lineage>
        <taxon>Eukaryota</taxon>
        <taxon>Viridiplantae</taxon>
        <taxon>Streptophyta</taxon>
        <taxon>Embryophyta</taxon>
        <taxon>Tracheophyta</taxon>
        <taxon>Spermatophyta</taxon>
        <taxon>Magnoliopsida</taxon>
        <taxon>eudicotyledons</taxon>
        <taxon>Gunneridae</taxon>
        <taxon>Pentapetalae</taxon>
        <taxon>rosids</taxon>
        <taxon>fabids</taxon>
        <taxon>Fabales</taxon>
        <taxon>Fabaceae</taxon>
        <taxon>Papilionoideae</taxon>
        <taxon>50 kb inversion clade</taxon>
        <taxon>NPAAA clade</taxon>
        <taxon>Hologalegina</taxon>
        <taxon>IRL clade</taxon>
        <taxon>Trifolieae</taxon>
        <taxon>Medicago</taxon>
    </lineage>
</organism>
<sequence length="225" mass="26043">MDERQQWRKMLRYLAISLCGGTKGVCRHINTPTLQARVENNRLWVSQRVTRNGEDTCRVILAQGSAYDEWSGMVEMQEFGDFVRHMGLLDLHLLRRNFAWEARNLGPFGAFSFPFDSGRHDNLHVSAKTEMGKFQKRQLSSVNQKLVEYMVGDDGRWTCKPAGFPREFTPHGMLAYMVLKFTSTWGDNSSALEKTCTKKKVQYYQRVESEIFVGQNIKYDRILGL</sequence>
<dbReference type="EMBL" id="CM001218">
    <property type="protein sequence ID" value="KEH37126.1"/>
    <property type="molecule type" value="Genomic_DNA"/>
</dbReference>
<evidence type="ECO:0000313" key="2">
    <source>
        <dbReference type="EnsemblPlants" id="KEH37126"/>
    </source>
</evidence>
<proteinExistence type="predicted"/>
<protein>
    <submittedName>
        <fullName evidence="1 2">Uncharacterized protein</fullName>
    </submittedName>
</protein>
<reference evidence="2" key="3">
    <citation type="submission" date="2015-04" db="UniProtKB">
        <authorList>
            <consortium name="EnsemblPlants"/>
        </authorList>
    </citation>
    <scope>IDENTIFICATION</scope>
    <source>
        <strain evidence="2">cv. Jemalong A17</strain>
    </source>
</reference>
<evidence type="ECO:0000313" key="1">
    <source>
        <dbReference type="EMBL" id="KEH37126.1"/>
    </source>
</evidence>